<proteinExistence type="predicted"/>
<dbReference type="Proteomes" id="UP000216363">
    <property type="component" value="Unassembled WGS sequence"/>
</dbReference>
<dbReference type="InterPro" id="IPR052922">
    <property type="entry name" value="Cytidylate_Kinase-2"/>
</dbReference>
<dbReference type="InterPro" id="IPR027417">
    <property type="entry name" value="P-loop_NTPase"/>
</dbReference>
<dbReference type="Proteomes" id="UP000435957">
    <property type="component" value="Unassembled WGS sequence"/>
</dbReference>
<keyword evidence="4" id="KW-1185">Reference proteome</keyword>
<reference evidence="2 3" key="1">
    <citation type="submission" date="2017-07" db="EMBL/GenBank/DDBJ databases">
        <title>Draft genome of Ochrobactrum lupini type strain LUP21.</title>
        <authorList>
            <person name="Krzyzanowska D.M."/>
            <person name="Jafra S."/>
        </authorList>
    </citation>
    <scope>NUCLEOTIDE SEQUENCE [LARGE SCALE GENOMIC DNA]</scope>
    <source>
        <strain evidence="2 3">LUP21</strain>
    </source>
</reference>
<evidence type="ECO:0000313" key="3">
    <source>
        <dbReference type="Proteomes" id="UP000216363"/>
    </source>
</evidence>
<name>A0A256H093_9HYPH</name>
<dbReference type="PANTHER" id="PTHR37816">
    <property type="entry name" value="YALI0E33011P"/>
    <property type="match status" value="1"/>
</dbReference>
<evidence type="ECO:0000313" key="1">
    <source>
        <dbReference type="EMBL" id="KAB2702151.1"/>
    </source>
</evidence>
<dbReference type="PANTHER" id="PTHR37816:SF3">
    <property type="entry name" value="MODULATES DNA TOPOLOGY"/>
    <property type="match status" value="1"/>
</dbReference>
<dbReference type="AlphaFoldDB" id="A0A256H093"/>
<dbReference type="EMBL" id="NNRN01000006">
    <property type="protein sequence ID" value="OYR32904.1"/>
    <property type="molecule type" value="Genomic_DNA"/>
</dbReference>
<organism evidence="2 3">
    <name type="scientific">Brucella lupini</name>
    <dbReference type="NCBI Taxonomy" id="255457"/>
    <lineage>
        <taxon>Bacteria</taxon>
        <taxon>Pseudomonadati</taxon>
        <taxon>Pseudomonadota</taxon>
        <taxon>Alphaproteobacteria</taxon>
        <taxon>Hyphomicrobiales</taxon>
        <taxon>Brucellaceae</taxon>
        <taxon>Brucella/Ochrobactrum group</taxon>
        <taxon>Brucella</taxon>
    </lineage>
</organism>
<dbReference type="SUPFAM" id="SSF52540">
    <property type="entry name" value="P-loop containing nucleoside triphosphate hydrolases"/>
    <property type="match status" value="1"/>
</dbReference>
<sequence length="182" mass="21144">MIERIMIIGGAGSGKSSLARALGEITGLPVIHIDTLYWQPCWTMRPRDEISRLTNEAADQDTWIFEGNHSETMIYRASRADTLVFLDISTVRRLWRVLKRTVIHYGRSRPDMAEGCVERFDWDFLKWVAGYRKNGRIRALAFLESAPQHLAKRHLRSPHDVKRFLAQMTHEINQNKQPSQSR</sequence>
<dbReference type="EMBL" id="WBWF01000018">
    <property type="protein sequence ID" value="KAB2702151.1"/>
    <property type="molecule type" value="Genomic_DNA"/>
</dbReference>
<reference evidence="1 4" key="2">
    <citation type="submission" date="2019-09" db="EMBL/GenBank/DDBJ databases">
        <title>Taxonomic organization of the family Brucellaceae based on a phylogenomic approach.</title>
        <authorList>
            <person name="Leclercq S."/>
            <person name="Cloeckaert A."/>
            <person name="Zygmunt M.S."/>
        </authorList>
    </citation>
    <scope>NUCLEOTIDE SEQUENCE [LARGE SCALE GENOMIC DNA]</scope>
    <source>
        <strain evidence="1 4">LUP23</strain>
    </source>
</reference>
<accession>A0A256H093</accession>
<evidence type="ECO:0000313" key="4">
    <source>
        <dbReference type="Proteomes" id="UP000435957"/>
    </source>
</evidence>
<evidence type="ECO:0000313" key="2">
    <source>
        <dbReference type="EMBL" id="OYR32904.1"/>
    </source>
</evidence>
<protein>
    <submittedName>
        <fullName evidence="2">AAA domain protein</fullName>
    </submittedName>
    <submittedName>
        <fullName evidence="1">DNA topology modulation protein FlaR</fullName>
    </submittedName>
</protein>
<comment type="caution">
    <text evidence="2">The sequence shown here is derived from an EMBL/GenBank/DDBJ whole genome shotgun (WGS) entry which is preliminary data.</text>
</comment>
<dbReference type="Gene3D" id="3.40.50.300">
    <property type="entry name" value="P-loop containing nucleotide triphosphate hydrolases"/>
    <property type="match status" value="1"/>
</dbReference>
<gene>
    <name evidence="2" type="ORF">CES86_5450</name>
    <name evidence="1" type="ORF">F9L03_20245</name>
</gene>